<organism evidence="2 3">
    <name type="scientific">Methylocystis iwaonis</name>
    <dbReference type="NCBI Taxonomy" id="2885079"/>
    <lineage>
        <taxon>Bacteria</taxon>
        <taxon>Pseudomonadati</taxon>
        <taxon>Pseudomonadota</taxon>
        <taxon>Alphaproteobacteria</taxon>
        <taxon>Hyphomicrobiales</taxon>
        <taxon>Methylocystaceae</taxon>
        <taxon>Methylocystis</taxon>
    </lineage>
</organism>
<reference evidence="2 3" key="1">
    <citation type="journal article" date="2023" name="Int. J. Syst. Evol. Microbiol.">
        <title>Methylocystis iwaonis sp. nov., a type II methane-oxidizing bacterium from surface soil of a rice paddy field in Japan, and emended description of the genus Methylocystis (ex Whittenbury et al. 1970) Bowman et al. 1993.</title>
        <authorList>
            <person name="Kaise H."/>
            <person name="Sawadogo J.B."/>
            <person name="Alam M.S."/>
            <person name="Ueno C."/>
            <person name="Dianou D."/>
            <person name="Shinjo R."/>
            <person name="Asakawa S."/>
        </authorList>
    </citation>
    <scope>NUCLEOTIDE SEQUENCE [LARGE SCALE GENOMIC DNA]</scope>
    <source>
        <strain evidence="2 3">SS37A-Re</strain>
    </source>
</reference>
<dbReference type="Pfam" id="PF26136">
    <property type="entry name" value="SCO6045_C"/>
    <property type="match status" value="1"/>
</dbReference>
<feature type="domain" description="SCO6045-like C-terminal" evidence="1">
    <location>
        <begin position="47"/>
        <end position="110"/>
    </location>
</feature>
<protein>
    <recommendedName>
        <fullName evidence="1">SCO6045-like C-terminal domain-containing protein</fullName>
    </recommendedName>
</protein>
<dbReference type="EMBL" id="AP027142">
    <property type="protein sequence ID" value="BDV34213.1"/>
    <property type="molecule type" value="Genomic_DNA"/>
</dbReference>
<proteinExistence type="predicted"/>
<dbReference type="InterPro" id="IPR058711">
    <property type="entry name" value="SCO6045-like_C"/>
</dbReference>
<name>A0ABN6VF59_9HYPH</name>
<sequence>MALKETQALLARIFTDAKARREFFEDLPRGARAFGLSEAETETIAALDKREVESFARSLLGKRALDARKTLPLTAKALGQEFDRLLFEAIDGPPQPQRHRADAAALTRLLVSRPMDPPWIGGLARYEMGFVAAARPGAFFLMRRFAYPIDEIARQLLTGARVDVTSRQRVGLWLRAPRGRLFFRLF</sequence>
<gene>
    <name evidence="2" type="ORF">SS37A_17420</name>
</gene>
<dbReference type="RefSeq" id="WP_281931855.1">
    <property type="nucleotide sequence ID" value="NZ_AP027142.1"/>
</dbReference>
<dbReference type="Proteomes" id="UP001317629">
    <property type="component" value="Chromosome"/>
</dbReference>
<evidence type="ECO:0000259" key="1">
    <source>
        <dbReference type="Pfam" id="PF26136"/>
    </source>
</evidence>
<evidence type="ECO:0000313" key="3">
    <source>
        <dbReference type="Proteomes" id="UP001317629"/>
    </source>
</evidence>
<evidence type="ECO:0000313" key="2">
    <source>
        <dbReference type="EMBL" id="BDV34213.1"/>
    </source>
</evidence>
<accession>A0ABN6VF59</accession>
<keyword evidence="3" id="KW-1185">Reference proteome</keyword>